<accession>A0A5B8Y3I8</accession>
<dbReference type="GO" id="GO:0005524">
    <property type="term" value="F:ATP binding"/>
    <property type="evidence" value="ECO:0007669"/>
    <property type="project" value="UniProtKB-KW"/>
</dbReference>
<dbReference type="Pfam" id="PF14572">
    <property type="entry name" value="Pribosyl_synth"/>
    <property type="match status" value="1"/>
</dbReference>
<dbReference type="InterPro" id="IPR000836">
    <property type="entry name" value="PRTase_dom"/>
</dbReference>
<keyword evidence="4" id="KW-0545">Nucleotide biosynthesis</keyword>
<dbReference type="GO" id="GO:0006164">
    <property type="term" value="P:purine nucleotide biosynthetic process"/>
    <property type="evidence" value="ECO:0007669"/>
    <property type="project" value="TreeGrafter"/>
</dbReference>
<organism evidence="11 12">
    <name type="scientific">Persicimonas caeni</name>
    <dbReference type="NCBI Taxonomy" id="2292766"/>
    <lineage>
        <taxon>Bacteria</taxon>
        <taxon>Deltaproteobacteria</taxon>
        <taxon>Bradymonadales</taxon>
        <taxon>Bradymonadaceae</taxon>
        <taxon>Persicimonas</taxon>
    </lineage>
</organism>
<sequence>MTGSHRSPAEPLAVFSLASGGPLVERICARLGVEPGRHEERDFEDGEHKIRPLESVRGRDVYVVESLFGDDALSVNDKLVRMLFFLAALRDAGARRLTAVAPYLCYSRKDMRTKPRDPVSSRYVASLFEAAAIDRMVTVDVHNPAAFQNAFRIPTEHLTAASAFVDTFASVLGERPAVVVSPDAGGVKRAERFRQALEKRLDATVGFAFLEKFRSEGVVRGGTVVGDTRDRVAIIIDDLISSGGTLARAAKSCREQGATAVYAAATHGVFSANASVVLSESALEKVVILDTIPPRRVDPELLEERIEVVDCAPLLADAIRRLHDDESLVELTGL</sequence>
<dbReference type="Proteomes" id="UP000315995">
    <property type="component" value="Chromosome"/>
</dbReference>
<evidence type="ECO:0000256" key="2">
    <source>
        <dbReference type="ARBA" id="ARBA00022679"/>
    </source>
</evidence>
<dbReference type="RefSeq" id="WP_141197029.1">
    <property type="nucleotide sequence ID" value="NZ_CP041186.1"/>
</dbReference>
<dbReference type="SUPFAM" id="SSF53271">
    <property type="entry name" value="PRTase-like"/>
    <property type="match status" value="1"/>
</dbReference>
<dbReference type="FunFam" id="3.40.50.2020:FF:000007">
    <property type="entry name" value="Ribose-phosphate pyrophosphokinase"/>
    <property type="match status" value="1"/>
</dbReference>
<dbReference type="GO" id="GO:0000287">
    <property type="term" value="F:magnesium ion binding"/>
    <property type="evidence" value="ECO:0007669"/>
    <property type="project" value="InterPro"/>
</dbReference>
<dbReference type="Pfam" id="PF13793">
    <property type="entry name" value="Pribosyltran_N"/>
    <property type="match status" value="1"/>
</dbReference>
<evidence type="ECO:0000256" key="5">
    <source>
        <dbReference type="ARBA" id="ARBA00022741"/>
    </source>
</evidence>
<dbReference type="GO" id="GO:0004749">
    <property type="term" value="F:ribose phosphate diphosphokinase activity"/>
    <property type="evidence" value="ECO:0007669"/>
    <property type="project" value="UniProtKB-EC"/>
</dbReference>
<evidence type="ECO:0000256" key="6">
    <source>
        <dbReference type="ARBA" id="ARBA00022777"/>
    </source>
</evidence>
<dbReference type="EC" id="2.7.6.1" evidence="1"/>
<dbReference type="InterPro" id="IPR029057">
    <property type="entry name" value="PRTase-like"/>
</dbReference>
<dbReference type="PANTHER" id="PTHR10210:SF32">
    <property type="entry name" value="RIBOSE-PHOSPHATE PYROPHOSPHOKINASE 2"/>
    <property type="match status" value="1"/>
</dbReference>
<dbReference type="EMBL" id="CP041186">
    <property type="protein sequence ID" value="QDG50537.1"/>
    <property type="molecule type" value="Genomic_DNA"/>
</dbReference>
<evidence type="ECO:0000256" key="1">
    <source>
        <dbReference type="ARBA" id="ARBA00013247"/>
    </source>
</evidence>
<gene>
    <name evidence="11" type="ORF">FIV42_07260</name>
</gene>
<evidence type="ECO:0000256" key="3">
    <source>
        <dbReference type="ARBA" id="ARBA00022723"/>
    </source>
</evidence>
<dbReference type="SMART" id="SM01400">
    <property type="entry name" value="Pribosyltran_N"/>
    <property type="match status" value="1"/>
</dbReference>
<keyword evidence="6 11" id="KW-0418">Kinase</keyword>
<dbReference type="GO" id="GO:0002189">
    <property type="term" value="C:ribose phosphate diphosphokinase complex"/>
    <property type="evidence" value="ECO:0007669"/>
    <property type="project" value="TreeGrafter"/>
</dbReference>
<dbReference type="InterPro" id="IPR029099">
    <property type="entry name" value="Pribosyltran_N"/>
</dbReference>
<dbReference type="GO" id="GO:0005737">
    <property type="term" value="C:cytoplasm"/>
    <property type="evidence" value="ECO:0007669"/>
    <property type="project" value="TreeGrafter"/>
</dbReference>
<evidence type="ECO:0000256" key="4">
    <source>
        <dbReference type="ARBA" id="ARBA00022727"/>
    </source>
</evidence>
<keyword evidence="8" id="KW-0460">Magnesium</keyword>
<evidence type="ECO:0000259" key="10">
    <source>
        <dbReference type="Pfam" id="PF13793"/>
    </source>
</evidence>
<comment type="catalytic activity">
    <reaction evidence="9">
        <text>D-ribose 5-phosphate + ATP = 5-phospho-alpha-D-ribose 1-diphosphate + AMP + H(+)</text>
        <dbReference type="Rhea" id="RHEA:15609"/>
        <dbReference type="ChEBI" id="CHEBI:15378"/>
        <dbReference type="ChEBI" id="CHEBI:30616"/>
        <dbReference type="ChEBI" id="CHEBI:58017"/>
        <dbReference type="ChEBI" id="CHEBI:78346"/>
        <dbReference type="ChEBI" id="CHEBI:456215"/>
        <dbReference type="EC" id="2.7.6.1"/>
    </reaction>
</comment>
<dbReference type="InterPro" id="IPR005946">
    <property type="entry name" value="Rib-P_diPkinase"/>
</dbReference>
<evidence type="ECO:0000256" key="7">
    <source>
        <dbReference type="ARBA" id="ARBA00022840"/>
    </source>
</evidence>
<dbReference type="OrthoDB" id="324294at2"/>
<name>A0A4Y6PR88_PERCE</name>
<keyword evidence="5" id="KW-0547">Nucleotide-binding</keyword>
<protein>
    <recommendedName>
        <fullName evidence="1">ribose-phosphate diphosphokinase</fullName>
        <ecNumber evidence="1">2.7.6.1</ecNumber>
    </recommendedName>
</protein>
<evidence type="ECO:0000256" key="9">
    <source>
        <dbReference type="ARBA" id="ARBA00049535"/>
    </source>
</evidence>
<dbReference type="AlphaFoldDB" id="A0A4Y6PR88"/>
<dbReference type="GO" id="GO:0006015">
    <property type="term" value="P:5-phosphoribose 1-diphosphate biosynthetic process"/>
    <property type="evidence" value="ECO:0007669"/>
    <property type="project" value="TreeGrafter"/>
</dbReference>
<dbReference type="Gene3D" id="3.40.50.2020">
    <property type="match status" value="2"/>
</dbReference>
<dbReference type="NCBIfam" id="TIGR01251">
    <property type="entry name" value="ribP_PPkin"/>
    <property type="match status" value="1"/>
</dbReference>
<dbReference type="CDD" id="cd06223">
    <property type="entry name" value="PRTases_typeI"/>
    <property type="match status" value="1"/>
</dbReference>
<evidence type="ECO:0000313" key="12">
    <source>
        <dbReference type="Proteomes" id="UP000315995"/>
    </source>
</evidence>
<keyword evidence="12" id="KW-1185">Reference proteome</keyword>
<dbReference type="GO" id="GO:0016301">
    <property type="term" value="F:kinase activity"/>
    <property type="evidence" value="ECO:0007669"/>
    <property type="project" value="UniProtKB-KW"/>
</dbReference>
<keyword evidence="2" id="KW-0808">Transferase</keyword>
<evidence type="ECO:0000256" key="8">
    <source>
        <dbReference type="ARBA" id="ARBA00022842"/>
    </source>
</evidence>
<reference evidence="11 12" key="1">
    <citation type="submission" date="2019-06" db="EMBL/GenBank/DDBJ databases">
        <title>Persicimonas caeni gen. nov., sp. nov., a predatory bacterium isolated from solar saltern.</title>
        <authorList>
            <person name="Wang S."/>
        </authorList>
    </citation>
    <scope>NUCLEOTIDE SEQUENCE [LARGE SCALE GENOMIC DNA]</scope>
    <source>
        <strain evidence="11 12">YN101</strain>
    </source>
</reference>
<evidence type="ECO:0000313" key="11">
    <source>
        <dbReference type="EMBL" id="QDG50537.1"/>
    </source>
</evidence>
<keyword evidence="7" id="KW-0067">ATP-binding</keyword>
<accession>A0A4Y6PR88</accession>
<keyword evidence="3" id="KW-0479">Metal-binding</keyword>
<feature type="domain" description="Ribose-phosphate pyrophosphokinase N-terminal" evidence="10">
    <location>
        <begin position="13"/>
        <end position="131"/>
    </location>
</feature>
<dbReference type="PANTHER" id="PTHR10210">
    <property type="entry name" value="RIBOSE-PHOSPHATE DIPHOSPHOKINASE FAMILY MEMBER"/>
    <property type="match status" value="1"/>
</dbReference>
<proteinExistence type="predicted"/>